<dbReference type="EMBL" id="MU151282">
    <property type="protein sequence ID" value="KAF9445761.1"/>
    <property type="molecule type" value="Genomic_DNA"/>
</dbReference>
<dbReference type="Pfam" id="PF20151">
    <property type="entry name" value="DUF6533"/>
    <property type="match status" value="1"/>
</dbReference>
<protein>
    <recommendedName>
        <fullName evidence="2">DUF6533 domain-containing protein</fullName>
    </recommendedName>
</protein>
<feature type="transmembrane region" description="Helical" evidence="1">
    <location>
        <begin position="82"/>
        <end position="103"/>
    </location>
</feature>
<reference evidence="3" key="1">
    <citation type="submission" date="2020-11" db="EMBL/GenBank/DDBJ databases">
        <authorList>
            <consortium name="DOE Joint Genome Institute"/>
            <person name="Ahrendt S."/>
            <person name="Riley R."/>
            <person name="Andreopoulos W."/>
            <person name="Labutti K."/>
            <person name="Pangilinan J."/>
            <person name="Ruiz-Duenas F.J."/>
            <person name="Barrasa J.M."/>
            <person name="Sanchez-Garcia M."/>
            <person name="Camarero S."/>
            <person name="Miyauchi S."/>
            <person name="Serrano A."/>
            <person name="Linde D."/>
            <person name="Babiker R."/>
            <person name="Drula E."/>
            <person name="Ayuso-Fernandez I."/>
            <person name="Pacheco R."/>
            <person name="Padilla G."/>
            <person name="Ferreira P."/>
            <person name="Barriuso J."/>
            <person name="Kellner H."/>
            <person name="Castanera R."/>
            <person name="Alfaro M."/>
            <person name="Ramirez L."/>
            <person name="Pisabarro A.G."/>
            <person name="Kuo A."/>
            <person name="Tritt A."/>
            <person name="Lipzen A."/>
            <person name="He G."/>
            <person name="Yan M."/>
            <person name="Ng V."/>
            <person name="Cullen D."/>
            <person name="Martin F."/>
            <person name="Rosso M.-N."/>
            <person name="Henrissat B."/>
            <person name="Hibbett D."/>
            <person name="Martinez A.T."/>
            <person name="Grigoriev I.V."/>
        </authorList>
    </citation>
    <scope>NUCLEOTIDE SEQUENCE</scope>
    <source>
        <strain evidence="3">MF-IS2</strain>
    </source>
</reference>
<feature type="transmembrane region" description="Helical" evidence="1">
    <location>
        <begin position="115"/>
        <end position="137"/>
    </location>
</feature>
<evidence type="ECO:0000259" key="2">
    <source>
        <dbReference type="Pfam" id="PF20151"/>
    </source>
</evidence>
<evidence type="ECO:0000256" key="1">
    <source>
        <dbReference type="SAM" id="Phobius"/>
    </source>
</evidence>
<dbReference type="Proteomes" id="UP000807342">
    <property type="component" value="Unassembled WGS sequence"/>
</dbReference>
<feature type="transmembrane region" description="Helical" evidence="1">
    <location>
        <begin position="235"/>
        <end position="253"/>
    </location>
</feature>
<gene>
    <name evidence="3" type="ORF">P691DRAFT_251729</name>
</gene>
<feature type="transmembrane region" description="Helical" evidence="1">
    <location>
        <begin position="203"/>
        <end position="223"/>
    </location>
</feature>
<proteinExistence type="predicted"/>
<dbReference type="InterPro" id="IPR045340">
    <property type="entry name" value="DUF6533"/>
</dbReference>
<organism evidence="3 4">
    <name type="scientific">Macrolepiota fuliginosa MF-IS2</name>
    <dbReference type="NCBI Taxonomy" id="1400762"/>
    <lineage>
        <taxon>Eukaryota</taxon>
        <taxon>Fungi</taxon>
        <taxon>Dikarya</taxon>
        <taxon>Basidiomycota</taxon>
        <taxon>Agaricomycotina</taxon>
        <taxon>Agaricomycetes</taxon>
        <taxon>Agaricomycetidae</taxon>
        <taxon>Agaricales</taxon>
        <taxon>Agaricineae</taxon>
        <taxon>Agaricaceae</taxon>
        <taxon>Macrolepiota</taxon>
    </lineage>
</organism>
<accession>A0A9P6BZ21</accession>
<comment type="caution">
    <text evidence="3">The sequence shown here is derived from an EMBL/GenBank/DDBJ whole genome shotgun (WGS) entry which is preliminary data.</text>
</comment>
<feature type="transmembrane region" description="Helical" evidence="1">
    <location>
        <begin position="157"/>
        <end position="176"/>
    </location>
</feature>
<name>A0A9P6BZ21_9AGAR</name>
<dbReference type="AlphaFoldDB" id="A0A9P6BZ21"/>
<dbReference type="OrthoDB" id="3020506at2759"/>
<keyword evidence="1" id="KW-0472">Membrane</keyword>
<feature type="domain" description="DUF6533" evidence="2">
    <location>
        <begin position="11"/>
        <end position="54"/>
    </location>
</feature>
<keyword evidence="1" id="KW-0812">Transmembrane</keyword>
<sequence>MNPLRAMAYVGLVIHVWDWISKLDAEYELLWSHPLSNLNAAQALYILTRYSPLLLHGSANFAAVHYSDGHPLPIPTHMCRGWLLFIVSSSCWLMGLLTINLMLRVYVLYNRDLRIILVMILLLLAKGMKVVAYRFIFLPTISFMPNCIPRRQQLSQIITFAAIEFIIQSIPVYLTFSRSAKLEHVTRVERITMLFRHMRRDGVFCVMGTAMFSILVLAVGVSVRRTPSTLPLMTYPLFVSFISILVRSVFPIVQPLSLSLIFRVVI</sequence>
<evidence type="ECO:0000313" key="4">
    <source>
        <dbReference type="Proteomes" id="UP000807342"/>
    </source>
</evidence>
<keyword evidence="1" id="KW-1133">Transmembrane helix</keyword>
<evidence type="ECO:0000313" key="3">
    <source>
        <dbReference type="EMBL" id="KAF9445761.1"/>
    </source>
</evidence>
<keyword evidence="4" id="KW-1185">Reference proteome</keyword>